<dbReference type="EMBL" id="JAWWNJ010000049">
    <property type="protein sequence ID" value="KAK7016860.1"/>
    <property type="molecule type" value="Genomic_DNA"/>
</dbReference>
<organism evidence="2 3">
    <name type="scientific">Favolaschia claudopus</name>
    <dbReference type="NCBI Taxonomy" id="2862362"/>
    <lineage>
        <taxon>Eukaryota</taxon>
        <taxon>Fungi</taxon>
        <taxon>Dikarya</taxon>
        <taxon>Basidiomycota</taxon>
        <taxon>Agaricomycotina</taxon>
        <taxon>Agaricomycetes</taxon>
        <taxon>Agaricomycetidae</taxon>
        <taxon>Agaricales</taxon>
        <taxon>Marasmiineae</taxon>
        <taxon>Mycenaceae</taxon>
        <taxon>Favolaschia</taxon>
    </lineage>
</organism>
<protein>
    <submittedName>
        <fullName evidence="2">Uncharacterized protein</fullName>
    </submittedName>
</protein>
<feature type="compositionally biased region" description="Low complexity" evidence="1">
    <location>
        <begin position="279"/>
        <end position="294"/>
    </location>
</feature>
<proteinExistence type="predicted"/>
<evidence type="ECO:0000313" key="3">
    <source>
        <dbReference type="Proteomes" id="UP001362999"/>
    </source>
</evidence>
<reference evidence="2 3" key="1">
    <citation type="journal article" date="2024" name="J Genomics">
        <title>Draft genome sequencing and assembly of Favolaschia claudopus CIRM-BRFM 2984 isolated from oak limbs.</title>
        <authorList>
            <person name="Navarro D."/>
            <person name="Drula E."/>
            <person name="Chaduli D."/>
            <person name="Cazenave R."/>
            <person name="Ahrendt S."/>
            <person name="Wang J."/>
            <person name="Lipzen A."/>
            <person name="Daum C."/>
            <person name="Barry K."/>
            <person name="Grigoriev I.V."/>
            <person name="Favel A."/>
            <person name="Rosso M.N."/>
            <person name="Martin F."/>
        </authorList>
    </citation>
    <scope>NUCLEOTIDE SEQUENCE [LARGE SCALE GENOMIC DNA]</scope>
    <source>
        <strain evidence="2 3">CIRM-BRFM 2984</strain>
    </source>
</reference>
<feature type="compositionally biased region" description="Low complexity" evidence="1">
    <location>
        <begin position="259"/>
        <end position="272"/>
    </location>
</feature>
<name>A0AAW0ATY7_9AGAR</name>
<dbReference type="AlphaFoldDB" id="A0AAW0ATY7"/>
<accession>A0AAW0ATY7</accession>
<keyword evidence="3" id="KW-1185">Reference proteome</keyword>
<comment type="caution">
    <text evidence="2">The sequence shown here is derived from an EMBL/GenBank/DDBJ whole genome shotgun (WGS) entry which is preliminary data.</text>
</comment>
<evidence type="ECO:0000256" key="1">
    <source>
        <dbReference type="SAM" id="MobiDB-lite"/>
    </source>
</evidence>
<feature type="region of interest" description="Disordered" evidence="1">
    <location>
        <begin position="257"/>
        <end position="294"/>
    </location>
</feature>
<dbReference type="Proteomes" id="UP001362999">
    <property type="component" value="Unassembled WGS sequence"/>
</dbReference>
<gene>
    <name evidence="2" type="ORF">R3P38DRAFT_3275407</name>
</gene>
<evidence type="ECO:0000313" key="2">
    <source>
        <dbReference type="EMBL" id="KAK7016860.1"/>
    </source>
</evidence>
<sequence length="408" mass="45055">MSSPNSSERLRLLRRRAPRPALNIDVSQPLSPPPSIRLLSLLVIPYLHHLTVESRTLPLLPPFPPPFRTYSSANSGLLPSSRHSSLRLPLAVPRYRPNSQPTYISLSYTVPPSRPICLHPHPALLSLALHCLLPLPLSTSFKRTSRSLQVRLHTPALLHPSSLLFLEPWQRPQTSSATFATTSYPPLPPPATSCHMYCELQPLHTSAPRIRSSATVDVLLPLLPALPILRTLSSRAPLLTFPRAILSVPRKGLHQARNLAPSSATTTSSALPSLPPRLSPAHSPSQTSSSSSVSSSWSSTQASLPLSSLPCFSSRTYCRHVYTPHTTRHTPLPSGHARLLYRPSKLALFRPNSKQRLNQVRAERQCYSSRSYDADASIGISTSCYLAYLYNKEALYLHTYTGIYVPTL</sequence>